<name>A0A383V9Z1_TETOB</name>
<sequence length="74" mass="7954">MDSEADLIAKAKFGGLKPKARLIVKDKKCFDSADWALAKEGKKQAQIECLATAMAVPDVHHNAKHTGSHLKPSG</sequence>
<comment type="similarity">
    <text evidence="1 2">Belongs to the endosulfine family.</text>
</comment>
<organism evidence="3 4">
    <name type="scientific">Tetradesmus obliquus</name>
    <name type="common">Green alga</name>
    <name type="synonym">Acutodesmus obliquus</name>
    <dbReference type="NCBI Taxonomy" id="3088"/>
    <lineage>
        <taxon>Eukaryota</taxon>
        <taxon>Viridiplantae</taxon>
        <taxon>Chlorophyta</taxon>
        <taxon>core chlorophytes</taxon>
        <taxon>Chlorophyceae</taxon>
        <taxon>CS clade</taxon>
        <taxon>Sphaeropleales</taxon>
        <taxon>Scenedesmaceae</taxon>
        <taxon>Tetradesmus</taxon>
    </lineage>
</organism>
<keyword evidence="4" id="KW-1185">Reference proteome</keyword>
<dbReference type="Proteomes" id="UP000256970">
    <property type="component" value="Unassembled WGS sequence"/>
</dbReference>
<evidence type="ECO:0000256" key="1">
    <source>
        <dbReference type="ARBA" id="ARBA00010520"/>
    </source>
</evidence>
<dbReference type="EMBL" id="FNXT01000157">
    <property type="protein sequence ID" value="SZX61569.1"/>
    <property type="molecule type" value="Genomic_DNA"/>
</dbReference>
<dbReference type="Pfam" id="PF04667">
    <property type="entry name" value="Endosulfine"/>
    <property type="match status" value="1"/>
</dbReference>
<evidence type="ECO:0000313" key="3">
    <source>
        <dbReference type="EMBL" id="SZX61569.1"/>
    </source>
</evidence>
<proteinExistence type="inferred from homology"/>
<dbReference type="AlphaFoldDB" id="A0A383V9Z1"/>
<evidence type="ECO:0000256" key="2">
    <source>
        <dbReference type="RuleBase" id="RU363120"/>
    </source>
</evidence>
<gene>
    <name evidence="3" type="ORF">BQ4739_LOCUS2082</name>
</gene>
<evidence type="ECO:0000313" key="4">
    <source>
        <dbReference type="Proteomes" id="UP000256970"/>
    </source>
</evidence>
<accession>A0A383V9Z1</accession>
<protein>
    <submittedName>
        <fullName evidence="3">Uncharacterized protein</fullName>
    </submittedName>
</protein>
<reference evidence="3 4" key="1">
    <citation type="submission" date="2016-10" db="EMBL/GenBank/DDBJ databases">
        <authorList>
            <person name="Cai Z."/>
        </authorList>
    </citation>
    <scope>NUCLEOTIDE SEQUENCE [LARGE SCALE GENOMIC DNA]</scope>
</reference>
<dbReference type="InterPro" id="IPR006760">
    <property type="entry name" value="Endosulphine"/>
</dbReference>